<organism evidence="1 2">
    <name type="scientific">Marinomonas vulgaris</name>
    <dbReference type="NCBI Taxonomy" id="2823372"/>
    <lineage>
        <taxon>Bacteria</taxon>
        <taxon>Pseudomonadati</taxon>
        <taxon>Pseudomonadota</taxon>
        <taxon>Gammaproteobacteria</taxon>
        <taxon>Oceanospirillales</taxon>
        <taxon>Oceanospirillaceae</taxon>
        <taxon>Marinomonas</taxon>
    </lineage>
</organism>
<proteinExistence type="predicted"/>
<gene>
    <name evidence="1" type="ORF">J9B83_00740</name>
</gene>
<dbReference type="Proteomes" id="UP000679722">
    <property type="component" value="Unassembled WGS sequence"/>
</dbReference>
<evidence type="ECO:0000313" key="2">
    <source>
        <dbReference type="Proteomes" id="UP000679722"/>
    </source>
</evidence>
<keyword evidence="2" id="KW-1185">Reference proteome</keyword>
<comment type="caution">
    <text evidence="1">The sequence shown here is derived from an EMBL/GenBank/DDBJ whole genome shotgun (WGS) entry which is preliminary data.</text>
</comment>
<name>A0ABS5H7Z5_9GAMM</name>
<accession>A0ABS5H7Z5</accession>
<dbReference type="RefSeq" id="WP_211534758.1">
    <property type="nucleotide sequence ID" value="NZ_JAGSSV010000001.1"/>
</dbReference>
<evidence type="ECO:0000313" key="1">
    <source>
        <dbReference type="EMBL" id="MBR7887449.1"/>
    </source>
</evidence>
<evidence type="ECO:0008006" key="3">
    <source>
        <dbReference type="Google" id="ProtNLM"/>
    </source>
</evidence>
<dbReference type="EMBL" id="JAGSSV010000001">
    <property type="protein sequence ID" value="MBR7887449.1"/>
    <property type="molecule type" value="Genomic_DNA"/>
</dbReference>
<sequence length="97" mass="10927">MFDVSRLMALSATLEQSVDNQDVDAIQELCDANDAFILSITPQSNPADNDKIRHFIAVHQAANTLIRNVHAELQQQLYQTHKTRKGVSKYKGVKYAK</sequence>
<protein>
    <recommendedName>
        <fullName evidence="3">Flagellar protein FliT</fullName>
    </recommendedName>
</protein>
<reference evidence="2" key="1">
    <citation type="submission" date="2023-07" db="EMBL/GenBank/DDBJ databases">
        <title>Marinomonas vulgaris A79, complete genome.</title>
        <authorList>
            <person name="Ying J.-J."/>
        </authorList>
    </citation>
    <scope>NUCLEOTIDE SEQUENCE [LARGE SCALE GENOMIC DNA]</scope>
    <source>
        <strain evidence="2">A79</strain>
    </source>
</reference>